<dbReference type="Proteomes" id="UP000650582">
    <property type="component" value="Unassembled WGS sequence"/>
</dbReference>
<evidence type="ECO:0000256" key="8">
    <source>
        <dbReference type="SAM" id="MobiDB-lite"/>
    </source>
</evidence>
<feature type="domain" description="Erythromycin biosynthesis protein CIII-like C-terminal" evidence="10">
    <location>
        <begin position="1094"/>
        <end position="1195"/>
    </location>
</feature>
<gene>
    <name evidence="11" type="ORF">RHS04_05127</name>
</gene>
<organism evidence="11 12">
    <name type="scientific">Rhizoctonia solani</name>
    <dbReference type="NCBI Taxonomy" id="456999"/>
    <lineage>
        <taxon>Eukaryota</taxon>
        <taxon>Fungi</taxon>
        <taxon>Dikarya</taxon>
        <taxon>Basidiomycota</taxon>
        <taxon>Agaricomycotina</taxon>
        <taxon>Agaricomycetes</taxon>
        <taxon>Cantharellales</taxon>
        <taxon>Ceratobasidiaceae</taxon>
        <taxon>Rhizoctonia</taxon>
    </lineage>
</organism>
<evidence type="ECO:0000313" key="12">
    <source>
        <dbReference type="Proteomes" id="UP000650582"/>
    </source>
</evidence>
<feature type="domain" description="Glycosyltransferase family 28 N-terminal" evidence="9">
    <location>
        <begin position="796"/>
        <end position="929"/>
    </location>
</feature>
<dbReference type="Pfam" id="PF06722">
    <property type="entry name" value="EryCIII-like_C"/>
    <property type="match status" value="1"/>
</dbReference>
<evidence type="ECO:0000256" key="3">
    <source>
        <dbReference type="ARBA" id="ARBA00022676"/>
    </source>
</evidence>
<feature type="compositionally biased region" description="Polar residues" evidence="8">
    <location>
        <begin position="28"/>
        <end position="40"/>
    </location>
</feature>
<evidence type="ECO:0000256" key="1">
    <source>
        <dbReference type="ARBA" id="ARBA00006962"/>
    </source>
</evidence>
<dbReference type="FunFam" id="3.40.50.2000:FF:000009">
    <property type="entry name" value="Sterol 3-beta-glucosyltransferase UGT80A2"/>
    <property type="match status" value="1"/>
</dbReference>
<comment type="catalytic activity">
    <reaction evidence="6">
        <text>ergosterol + UDP-alpha-D-glucose = ergosteryl 3-beta-D-glucoside + UDP + H(+)</text>
        <dbReference type="Rhea" id="RHEA:61836"/>
        <dbReference type="ChEBI" id="CHEBI:15378"/>
        <dbReference type="ChEBI" id="CHEBI:16933"/>
        <dbReference type="ChEBI" id="CHEBI:52973"/>
        <dbReference type="ChEBI" id="CHEBI:58223"/>
        <dbReference type="ChEBI" id="CHEBI:58885"/>
    </reaction>
    <physiologicalReaction direction="left-to-right" evidence="6">
        <dbReference type="Rhea" id="RHEA:61837"/>
    </physiologicalReaction>
</comment>
<protein>
    <recommendedName>
        <fullName evidence="2">sterol 3beta-glucosyltransferase</fullName>
        <ecNumber evidence="2">2.4.1.173</ecNumber>
    </recommendedName>
    <alternativeName>
        <fullName evidence="5">Autophagy-related protein 26</fullName>
    </alternativeName>
</protein>
<sequence length="1220" mass="134876">MAPGRADSTASSRSSSLDRGGLSRHSSTWSNSFDPNNGVTSAGQPSLFRILNAAAQYSQLILHEDSSESESDVVETPASDSAADAQIKLAENDNNLQHGAYPSPETALANLALHPHVRSRAGSVTSLQRFAQYTTGMTPEITPKDIQDVKQEVAQEAGGPLRCDPSKISDHAVALRILQHEFGELTLPGEVEEMILETDAALFRDVTIIGVIHLTTHRLTFHASLLPGIDADPPTASTLSHGSRRSTDSQILKAGPGVVIEPRAGILHLQKRRRVWIELSHDMITTYPDASDEGRVKPIRSILLSNVKDIDPYDPTQPTRVRMHMSVLGLDVSADVEYDTEESAHEWRREVSAALYMYRHHRKTLIGHGNEKVSPRPEDAQTESRGVRICIPLALIKEYQHEWWAAWAFILSVAVDHRSSSGGIRDIVPSGSLDSAVKSVLRAVAPLESDMGQLAQSVMPKSTKRESFTGLSLPCSHTPSLSPTTTVSTDSSSVREPIASVYVPPSPSPWLQTTPSDPEPEGLAQVLHLSVLQGDDRWNQFDNLVKARRENGVPPNAQVVLDWGELVFDEHTGSESGSDSTREMKVEAPAFNEMSSAERKIRRLFAIDDQQKVWIARCRLCKTISSTTYFVITDRFVCYWAKSFGTHDTRYRFPVSSVRGASTAYVYAPLVYGLRLQIRGQHDLTFEFNSRELRDEALTKLKAIADTNLASENGPIATTGSEVPSPRAEHPSPITIPEFSSTQECVSNAPALFSPLSRTMRRINSVHIPPALVSRFPKPINVPPTAIVHIPSKHFVCLTIGSRGDVQPYIALARGLMAEGHRVTIVTHEEYKEWCEGWGVAHRTAGGDPGALMKLSVENRMFSPQFFKEGLTNFRDWLDDLLLDSWKQCQDADVLIQSPSAMAGAHIAEALTEIPFFHAFTMPWTRTNDYPHAFMTPPMEISGSFNYSTYVVFDNVFWQATSGQINRWRRKHLGLPSTDMAHLAQTKIPFIYNFSPAVVPKPLDWKDPITISGYWFLDDADLNWEPTQELTDFMNKARKDNKPLVYIGFGSIVVPNPKAMTRSIVKAVLKSDVRAILSKGWSARMSKETGPEVELPPEVFSVDKIPHDWLFPKIDAALHHGGAGTTGASLRAGIPTLIKPWFGDQFFWATRVTKLGAGLRVSSLSSSDLADALRRAVSDRIMKEKAAAVGEKIRSENGVANAIRAIYTYLPRAAQDRTTL</sequence>
<dbReference type="EMBL" id="JACYCC010000038">
    <property type="protein sequence ID" value="KAF8678918.1"/>
    <property type="molecule type" value="Genomic_DNA"/>
</dbReference>
<dbReference type="FunFam" id="3.40.50.2000:FF:000029">
    <property type="entry name" value="Sterol 3-beta-glucosyltransferase"/>
    <property type="match status" value="1"/>
</dbReference>
<feature type="compositionally biased region" description="Low complexity" evidence="8">
    <location>
        <begin position="471"/>
        <end position="492"/>
    </location>
</feature>
<feature type="compositionally biased region" description="Low complexity" evidence="8">
    <location>
        <begin position="1"/>
        <end position="27"/>
    </location>
</feature>
<evidence type="ECO:0000256" key="5">
    <source>
        <dbReference type="ARBA" id="ARBA00029843"/>
    </source>
</evidence>
<dbReference type="SUPFAM" id="SSF53756">
    <property type="entry name" value="UDP-Glycosyltransferase/glycogen phosphorylase"/>
    <property type="match status" value="1"/>
</dbReference>
<dbReference type="Pfam" id="PF03033">
    <property type="entry name" value="Glyco_transf_28"/>
    <property type="match status" value="1"/>
</dbReference>
<evidence type="ECO:0000256" key="7">
    <source>
        <dbReference type="ARBA" id="ARBA00049453"/>
    </source>
</evidence>
<comment type="similarity">
    <text evidence="1">Belongs to the glycosyltransferase 28 family.</text>
</comment>
<dbReference type="GO" id="GO:0005975">
    <property type="term" value="P:carbohydrate metabolic process"/>
    <property type="evidence" value="ECO:0007669"/>
    <property type="project" value="InterPro"/>
</dbReference>
<proteinExistence type="inferred from homology"/>
<dbReference type="Gene3D" id="3.40.50.2000">
    <property type="entry name" value="Glycogen Phosphorylase B"/>
    <property type="match status" value="2"/>
</dbReference>
<dbReference type="PANTHER" id="PTHR48050">
    <property type="entry name" value="STEROL 3-BETA-GLUCOSYLTRANSFERASE"/>
    <property type="match status" value="1"/>
</dbReference>
<reference evidence="11" key="1">
    <citation type="submission" date="2020-09" db="EMBL/GenBank/DDBJ databases">
        <title>Comparative genome analyses of four rice-infecting Rhizoctonia solani isolates reveal extensive enrichment of homogalacturonan modification genes.</title>
        <authorList>
            <person name="Lee D.-Y."/>
            <person name="Jeon J."/>
            <person name="Kim K.-T."/>
            <person name="Cheong K."/>
            <person name="Song H."/>
            <person name="Choi G."/>
            <person name="Ko J."/>
            <person name="Opiyo S.O."/>
            <person name="Zuo S."/>
            <person name="Madhav S."/>
            <person name="Lee Y.-H."/>
            <person name="Wang G.-L."/>
        </authorList>
    </citation>
    <scope>NUCLEOTIDE SEQUENCE</scope>
    <source>
        <strain evidence="11">AG1-IA YN-7</strain>
    </source>
</reference>
<keyword evidence="3" id="KW-0328">Glycosyltransferase</keyword>
<evidence type="ECO:0000259" key="9">
    <source>
        <dbReference type="Pfam" id="PF03033"/>
    </source>
</evidence>
<dbReference type="EC" id="2.4.1.173" evidence="2"/>
<dbReference type="GO" id="GO:0016125">
    <property type="term" value="P:sterol metabolic process"/>
    <property type="evidence" value="ECO:0007669"/>
    <property type="project" value="TreeGrafter"/>
</dbReference>
<evidence type="ECO:0000256" key="2">
    <source>
        <dbReference type="ARBA" id="ARBA00012650"/>
    </source>
</evidence>
<evidence type="ECO:0000313" key="11">
    <source>
        <dbReference type="EMBL" id="KAF8678918.1"/>
    </source>
</evidence>
<evidence type="ECO:0000256" key="6">
    <source>
        <dbReference type="ARBA" id="ARBA00047886"/>
    </source>
</evidence>
<evidence type="ECO:0000256" key="4">
    <source>
        <dbReference type="ARBA" id="ARBA00022679"/>
    </source>
</evidence>
<keyword evidence="4 11" id="KW-0808">Transferase</keyword>
<comment type="caution">
    <text evidence="11">The sequence shown here is derived from an EMBL/GenBank/DDBJ whole genome shotgun (WGS) entry which is preliminary data.</text>
</comment>
<comment type="catalytic activity">
    <reaction evidence="7">
        <text>a sterol + UDP-alpha-D-glucose = a sterol 3-beta-D-glucoside + UDP + H(+)</text>
        <dbReference type="Rhea" id="RHEA:22724"/>
        <dbReference type="ChEBI" id="CHEBI:15378"/>
        <dbReference type="ChEBI" id="CHEBI:15889"/>
        <dbReference type="ChEBI" id="CHEBI:37424"/>
        <dbReference type="ChEBI" id="CHEBI:58223"/>
        <dbReference type="ChEBI" id="CHEBI:58885"/>
        <dbReference type="EC" id="2.4.1.173"/>
    </reaction>
    <physiologicalReaction direction="left-to-right" evidence="7">
        <dbReference type="Rhea" id="RHEA:22725"/>
    </physiologicalReaction>
</comment>
<name>A0A8H7H9X5_9AGAM</name>
<accession>A0A8H7H9X5</accession>
<dbReference type="GO" id="GO:0016906">
    <property type="term" value="F:sterol 3-beta-glucosyltransferase activity"/>
    <property type="evidence" value="ECO:0007669"/>
    <property type="project" value="UniProtKB-EC"/>
</dbReference>
<dbReference type="CDD" id="cd03784">
    <property type="entry name" value="GT1_Gtf-like"/>
    <property type="match status" value="1"/>
</dbReference>
<evidence type="ECO:0000259" key="10">
    <source>
        <dbReference type="Pfam" id="PF06722"/>
    </source>
</evidence>
<dbReference type="InterPro" id="IPR002213">
    <property type="entry name" value="UDP_glucos_trans"/>
</dbReference>
<dbReference type="InterPro" id="IPR004276">
    <property type="entry name" value="GlycoTrans_28_N"/>
</dbReference>
<feature type="region of interest" description="Disordered" evidence="8">
    <location>
        <begin position="468"/>
        <end position="493"/>
    </location>
</feature>
<dbReference type="InterPro" id="IPR050426">
    <property type="entry name" value="Glycosyltransferase_28"/>
</dbReference>
<feature type="region of interest" description="Disordered" evidence="8">
    <location>
        <begin position="1"/>
        <end position="40"/>
    </location>
</feature>
<dbReference type="AlphaFoldDB" id="A0A8H7H9X5"/>
<dbReference type="PANTHER" id="PTHR48050:SF26">
    <property type="entry name" value="STEROL 3-BETA-GLUCOSYLTRANSFERASE"/>
    <property type="match status" value="1"/>
</dbReference>
<dbReference type="InterPro" id="IPR010610">
    <property type="entry name" value="EryCIII-like_C"/>
</dbReference>